<dbReference type="AlphaFoldDB" id="A0A6A7AYM6"/>
<gene>
    <name evidence="2" type="ORF">T440DRAFT_358348</name>
</gene>
<sequence>ASLGMASHYDTLGVQRSASVDEIRKAFRSLQLKYHPDKTNHLSRDVQNESEALSKQLNVAYETLSDPVARRKYD</sequence>
<proteinExistence type="predicted"/>
<dbReference type="InterPro" id="IPR036869">
    <property type="entry name" value="J_dom_sf"/>
</dbReference>
<dbReference type="InterPro" id="IPR050817">
    <property type="entry name" value="DjlA_DnaK_co-chaperone"/>
</dbReference>
<dbReference type="CDD" id="cd06257">
    <property type="entry name" value="DnaJ"/>
    <property type="match status" value="1"/>
</dbReference>
<dbReference type="Pfam" id="PF00226">
    <property type="entry name" value="DnaJ"/>
    <property type="match status" value="1"/>
</dbReference>
<dbReference type="PROSITE" id="PS50076">
    <property type="entry name" value="DNAJ_2"/>
    <property type="match status" value="1"/>
</dbReference>
<dbReference type="PANTHER" id="PTHR24074">
    <property type="entry name" value="CO-CHAPERONE PROTEIN DJLA"/>
    <property type="match status" value="1"/>
</dbReference>
<organism evidence="2 3">
    <name type="scientific">Plenodomus tracheiphilus IPT5</name>
    <dbReference type="NCBI Taxonomy" id="1408161"/>
    <lineage>
        <taxon>Eukaryota</taxon>
        <taxon>Fungi</taxon>
        <taxon>Dikarya</taxon>
        <taxon>Ascomycota</taxon>
        <taxon>Pezizomycotina</taxon>
        <taxon>Dothideomycetes</taxon>
        <taxon>Pleosporomycetidae</taxon>
        <taxon>Pleosporales</taxon>
        <taxon>Pleosporineae</taxon>
        <taxon>Leptosphaeriaceae</taxon>
        <taxon>Plenodomus</taxon>
    </lineage>
</organism>
<accession>A0A6A7AYM6</accession>
<evidence type="ECO:0000259" key="1">
    <source>
        <dbReference type="PROSITE" id="PS50076"/>
    </source>
</evidence>
<evidence type="ECO:0000313" key="2">
    <source>
        <dbReference type="EMBL" id="KAF2848391.1"/>
    </source>
</evidence>
<feature type="non-terminal residue" evidence="2">
    <location>
        <position position="74"/>
    </location>
</feature>
<dbReference type="EMBL" id="MU006318">
    <property type="protein sequence ID" value="KAF2848391.1"/>
    <property type="molecule type" value="Genomic_DNA"/>
</dbReference>
<keyword evidence="3" id="KW-1185">Reference proteome</keyword>
<feature type="non-terminal residue" evidence="2">
    <location>
        <position position="1"/>
    </location>
</feature>
<protein>
    <submittedName>
        <fullName evidence="2">Heat shock protein DnaJ</fullName>
    </submittedName>
</protein>
<dbReference type="Proteomes" id="UP000799423">
    <property type="component" value="Unassembled WGS sequence"/>
</dbReference>
<reference evidence="2" key="1">
    <citation type="submission" date="2020-01" db="EMBL/GenBank/DDBJ databases">
        <authorList>
            <consortium name="DOE Joint Genome Institute"/>
            <person name="Haridas S."/>
            <person name="Albert R."/>
            <person name="Binder M."/>
            <person name="Bloem J."/>
            <person name="Labutti K."/>
            <person name="Salamov A."/>
            <person name="Andreopoulos B."/>
            <person name="Baker S.E."/>
            <person name="Barry K."/>
            <person name="Bills G."/>
            <person name="Bluhm B.H."/>
            <person name="Cannon C."/>
            <person name="Castanera R."/>
            <person name="Culley D.E."/>
            <person name="Daum C."/>
            <person name="Ezra D."/>
            <person name="Gonzalez J.B."/>
            <person name="Henrissat B."/>
            <person name="Kuo A."/>
            <person name="Liang C."/>
            <person name="Lipzen A."/>
            <person name="Lutzoni F."/>
            <person name="Magnuson J."/>
            <person name="Mondo S."/>
            <person name="Nolan M."/>
            <person name="Ohm R."/>
            <person name="Pangilinan J."/>
            <person name="Park H.-J."/>
            <person name="Ramirez L."/>
            <person name="Alfaro M."/>
            <person name="Sun H."/>
            <person name="Tritt A."/>
            <person name="Yoshinaga Y."/>
            <person name="Zwiers L.-H."/>
            <person name="Turgeon B.G."/>
            <person name="Goodwin S.B."/>
            <person name="Spatafora J.W."/>
            <person name="Crous P.W."/>
            <person name="Grigoriev I.V."/>
        </authorList>
    </citation>
    <scope>NUCLEOTIDE SEQUENCE</scope>
    <source>
        <strain evidence="2">IPT5</strain>
    </source>
</reference>
<dbReference type="SUPFAM" id="SSF46565">
    <property type="entry name" value="Chaperone J-domain"/>
    <property type="match status" value="1"/>
</dbReference>
<dbReference type="InterPro" id="IPR001623">
    <property type="entry name" value="DnaJ_domain"/>
</dbReference>
<dbReference type="Gene3D" id="1.10.287.110">
    <property type="entry name" value="DnaJ domain"/>
    <property type="match status" value="1"/>
</dbReference>
<evidence type="ECO:0000313" key="3">
    <source>
        <dbReference type="Proteomes" id="UP000799423"/>
    </source>
</evidence>
<dbReference type="PRINTS" id="PR00625">
    <property type="entry name" value="JDOMAIN"/>
</dbReference>
<keyword evidence="2" id="KW-0346">Stress response</keyword>
<dbReference type="OrthoDB" id="10250354at2759"/>
<name>A0A6A7AYM6_9PLEO</name>
<dbReference type="SMART" id="SM00271">
    <property type="entry name" value="DnaJ"/>
    <property type="match status" value="1"/>
</dbReference>
<feature type="domain" description="J" evidence="1">
    <location>
        <begin position="7"/>
        <end position="74"/>
    </location>
</feature>